<comment type="caution">
    <text evidence="6">The sequence shown here is derived from an EMBL/GenBank/DDBJ whole genome shotgun (WGS) entry which is preliminary data.</text>
</comment>
<dbReference type="GO" id="GO:0046961">
    <property type="term" value="F:proton-transporting ATPase activity, rotational mechanism"/>
    <property type="evidence" value="ECO:0007669"/>
    <property type="project" value="InterPro"/>
</dbReference>
<dbReference type="AlphaFoldDB" id="A0A351U008"/>
<comment type="function">
    <text evidence="4">Produces ATP from ADP in the presence of a proton gradient across the membrane.</text>
</comment>
<dbReference type="GO" id="GO:0005524">
    <property type="term" value="F:ATP binding"/>
    <property type="evidence" value="ECO:0007669"/>
    <property type="project" value="UniProtKB-UniRule"/>
</dbReference>
<dbReference type="NCBIfam" id="TIGR00309">
    <property type="entry name" value="V_ATPase_subD"/>
    <property type="match status" value="1"/>
</dbReference>
<dbReference type="EMBL" id="JAAYEE010000081">
    <property type="protein sequence ID" value="NLW34766.1"/>
    <property type="molecule type" value="Genomic_DNA"/>
</dbReference>
<evidence type="ECO:0000313" key="6">
    <source>
        <dbReference type="EMBL" id="NLW34766.1"/>
    </source>
</evidence>
<dbReference type="GO" id="GO:0046933">
    <property type="term" value="F:proton-transporting ATP synthase activity, rotational mechanism"/>
    <property type="evidence" value="ECO:0007669"/>
    <property type="project" value="UniProtKB-UniRule"/>
</dbReference>
<accession>A0A351U008</accession>
<dbReference type="Gene3D" id="1.10.287.3240">
    <property type="match status" value="1"/>
</dbReference>
<feature type="coiled-coil region" evidence="5">
    <location>
        <begin position="142"/>
        <end position="169"/>
    </location>
</feature>
<keyword evidence="3 4" id="KW-0406">Ion transport</keyword>
<dbReference type="InterPro" id="IPR002699">
    <property type="entry name" value="V_ATPase_D"/>
</dbReference>
<dbReference type="HAMAP" id="MF_00271">
    <property type="entry name" value="ATP_synth_D_arch"/>
    <property type="match status" value="1"/>
</dbReference>
<reference evidence="6" key="1">
    <citation type="journal article" date="2020" name="Biotechnol. Biofuels">
        <title>New insights from the biogas microbiome by comprehensive genome-resolved metagenomics of nearly 1600 species originating from multiple anaerobic digesters.</title>
        <authorList>
            <person name="Campanaro S."/>
            <person name="Treu L."/>
            <person name="Rodriguez-R L.M."/>
            <person name="Kovalovszki A."/>
            <person name="Ziels R.M."/>
            <person name="Maus I."/>
            <person name="Zhu X."/>
            <person name="Kougias P.G."/>
            <person name="Basile A."/>
            <person name="Luo G."/>
            <person name="Schluter A."/>
            <person name="Konstantinidis K.T."/>
            <person name="Angelidaki I."/>
        </authorList>
    </citation>
    <scope>NUCLEOTIDE SEQUENCE</scope>
    <source>
        <strain evidence="6">AS06rmzACSIP_7</strain>
    </source>
</reference>
<sequence>MRLAVNPTRMELLKLRKRLVVARRGHKLLKDKLDGLMKEFMRIAREYKTLRLAVDEELPVVLKLFVLAEITSSRLITENALESTRQDLDVVLHARRLMGVVVPRLEITFGEASGSYSLIHTSPELDQAISALREFLPKLLRMAETEEAVRRLSREVEKTRRRVNALEHTLIPRMVETARYITTKLDEMERSNTSRLMKIKTRRLAREFGS</sequence>
<name>A0A351U008_9BACT</name>
<gene>
    <name evidence="4" type="primary">atpD</name>
    <name evidence="6" type="ORF">GXY80_04685</name>
</gene>
<dbReference type="Proteomes" id="UP000777265">
    <property type="component" value="Unassembled WGS sequence"/>
</dbReference>
<evidence type="ECO:0000256" key="4">
    <source>
        <dbReference type="HAMAP-Rule" id="MF_00271"/>
    </source>
</evidence>
<keyword evidence="5" id="KW-0175">Coiled coil</keyword>
<organism evidence="6 7">
    <name type="scientific">Syntrophorhabdus aromaticivorans</name>
    <dbReference type="NCBI Taxonomy" id="328301"/>
    <lineage>
        <taxon>Bacteria</taxon>
        <taxon>Pseudomonadati</taxon>
        <taxon>Thermodesulfobacteriota</taxon>
        <taxon>Syntrophorhabdia</taxon>
        <taxon>Syntrophorhabdales</taxon>
        <taxon>Syntrophorhabdaceae</taxon>
        <taxon>Syntrophorhabdus</taxon>
    </lineage>
</organism>
<proteinExistence type="inferred from homology"/>
<keyword evidence="4" id="KW-0375">Hydrogen ion transport</keyword>
<reference evidence="6" key="2">
    <citation type="submission" date="2020-01" db="EMBL/GenBank/DDBJ databases">
        <authorList>
            <person name="Campanaro S."/>
        </authorList>
    </citation>
    <scope>NUCLEOTIDE SEQUENCE</scope>
    <source>
        <strain evidence="6">AS06rmzACSIP_7</strain>
    </source>
</reference>
<evidence type="ECO:0000256" key="5">
    <source>
        <dbReference type="SAM" id="Coils"/>
    </source>
</evidence>
<dbReference type="Pfam" id="PF01813">
    <property type="entry name" value="ATP-synt_D"/>
    <property type="match status" value="1"/>
</dbReference>
<evidence type="ECO:0000256" key="3">
    <source>
        <dbReference type="ARBA" id="ARBA00023065"/>
    </source>
</evidence>
<dbReference type="STRING" id="909663.GCA_000512235_01843"/>
<evidence type="ECO:0000313" key="7">
    <source>
        <dbReference type="Proteomes" id="UP000777265"/>
    </source>
</evidence>
<dbReference type="PANTHER" id="PTHR11671">
    <property type="entry name" value="V-TYPE ATP SYNTHASE SUBUNIT D"/>
    <property type="match status" value="1"/>
</dbReference>
<evidence type="ECO:0000256" key="1">
    <source>
        <dbReference type="ARBA" id="ARBA00005850"/>
    </source>
</evidence>
<keyword evidence="4" id="KW-0066">ATP synthesis</keyword>
<keyword evidence="2 4" id="KW-0813">Transport</keyword>
<dbReference type="GO" id="GO:0042777">
    <property type="term" value="P:proton motive force-driven plasma membrane ATP synthesis"/>
    <property type="evidence" value="ECO:0007669"/>
    <property type="project" value="UniProtKB-UniRule"/>
</dbReference>
<evidence type="ECO:0000256" key="2">
    <source>
        <dbReference type="ARBA" id="ARBA00022448"/>
    </source>
</evidence>
<protein>
    <recommendedName>
        <fullName evidence="4">V-type ATP synthase subunit D</fullName>
    </recommendedName>
    <alternativeName>
        <fullName evidence="4">V-ATPase subunit D</fullName>
    </alternativeName>
</protein>
<comment type="similarity">
    <text evidence="1 4">Belongs to the V-ATPase D subunit family.</text>
</comment>